<dbReference type="RefSeq" id="WP_230439011.1">
    <property type="nucleotide sequence ID" value="NZ_CP087715.1"/>
</dbReference>
<comment type="caution">
    <text evidence="3">The sequence shown here is derived from an EMBL/GenBank/DDBJ whole genome shotgun (WGS) entry which is preliminary data.</text>
</comment>
<feature type="region of interest" description="Disordered" evidence="1">
    <location>
        <begin position="79"/>
        <end position="105"/>
    </location>
</feature>
<keyword evidence="2" id="KW-0732">Signal</keyword>
<gene>
    <name evidence="3" type="ORF">ACFQ2X_14920</name>
</gene>
<organism evidence="3 4">
    <name type="scientific">Microbulbifer celer</name>
    <dbReference type="NCBI Taxonomy" id="435905"/>
    <lineage>
        <taxon>Bacteria</taxon>
        <taxon>Pseudomonadati</taxon>
        <taxon>Pseudomonadota</taxon>
        <taxon>Gammaproteobacteria</taxon>
        <taxon>Cellvibrionales</taxon>
        <taxon>Microbulbiferaceae</taxon>
        <taxon>Microbulbifer</taxon>
    </lineage>
</organism>
<dbReference type="Proteomes" id="UP001597264">
    <property type="component" value="Unassembled WGS sequence"/>
</dbReference>
<evidence type="ECO:0000313" key="3">
    <source>
        <dbReference type="EMBL" id="MFD1217897.1"/>
    </source>
</evidence>
<evidence type="ECO:0000256" key="1">
    <source>
        <dbReference type="SAM" id="MobiDB-lite"/>
    </source>
</evidence>
<name>A0ABW3UB61_9GAMM</name>
<proteinExistence type="predicted"/>
<keyword evidence="4" id="KW-1185">Reference proteome</keyword>
<sequence length="350" mass="38951">MAVNRSCSLLLAGLLGIFAGNALAQSASSLSAEQSKLARMEQSLENRLVDLEDAENEVLAYDYKLKRAEESLSEARAKLEQSRRELMTAEREHKAAPSSDTERALHKARHGFNMAERGVDSRVRRVEIIQSTHDELQASLDKSKAAVAGNRERLDAQQALVEKLVSAMLVEAGPGKKAAVAAGNVKSTEPAVAIKAPAPVGKPDMPAPTVAALEPVEAPEEATEEVVEKREIDPDMLDYVLGERERLQKLLAELEGDDTGKHTFRHLTLTTRTDSGTMTKEFEFLGDNQYRLIAPVSGGRQTYKINSWKFRRTIPWDDEGERYVFILDARRLSRPRLVMYPEYVLSHLDQ</sequence>
<evidence type="ECO:0000256" key="2">
    <source>
        <dbReference type="SAM" id="SignalP"/>
    </source>
</evidence>
<dbReference type="EMBL" id="JBHTLR010000019">
    <property type="protein sequence ID" value="MFD1217897.1"/>
    <property type="molecule type" value="Genomic_DNA"/>
</dbReference>
<evidence type="ECO:0000313" key="4">
    <source>
        <dbReference type="Proteomes" id="UP001597264"/>
    </source>
</evidence>
<feature type="chain" id="PRO_5045339672" evidence="2">
    <location>
        <begin position="25"/>
        <end position="350"/>
    </location>
</feature>
<reference evidence="4" key="1">
    <citation type="journal article" date="2019" name="Int. J. Syst. Evol. Microbiol.">
        <title>The Global Catalogue of Microorganisms (GCM) 10K type strain sequencing project: providing services to taxonomists for standard genome sequencing and annotation.</title>
        <authorList>
            <consortium name="The Broad Institute Genomics Platform"/>
            <consortium name="The Broad Institute Genome Sequencing Center for Infectious Disease"/>
            <person name="Wu L."/>
            <person name="Ma J."/>
        </authorList>
    </citation>
    <scope>NUCLEOTIDE SEQUENCE [LARGE SCALE GENOMIC DNA]</scope>
    <source>
        <strain evidence="4">CCUG 54356</strain>
    </source>
</reference>
<protein>
    <submittedName>
        <fullName evidence="3">Uncharacterized protein</fullName>
    </submittedName>
</protein>
<accession>A0ABW3UB61</accession>
<feature type="signal peptide" evidence="2">
    <location>
        <begin position="1"/>
        <end position="24"/>
    </location>
</feature>